<dbReference type="InterPro" id="IPR017853">
    <property type="entry name" value="GH"/>
</dbReference>
<evidence type="ECO:0000256" key="1">
    <source>
        <dbReference type="SAM" id="MobiDB-lite"/>
    </source>
</evidence>
<dbReference type="AlphaFoldDB" id="U5YC86"/>
<accession>U5YC86</accession>
<reference evidence="3" key="1">
    <citation type="submission" date="2013-07" db="EMBL/GenBank/DDBJ databases">
        <authorList>
            <person name="Mai Z."/>
        </authorList>
    </citation>
    <scope>NUCLEOTIDE SEQUENCE</scope>
</reference>
<feature type="region of interest" description="Disordered" evidence="1">
    <location>
        <begin position="41"/>
        <end position="83"/>
    </location>
</feature>
<dbReference type="Gene3D" id="3.20.20.80">
    <property type="entry name" value="Glycosidases"/>
    <property type="match status" value="1"/>
</dbReference>
<dbReference type="EC" id="3.2.1.4" evidence="3"/>
<dbReference type="Pfam" id="PF12891">
    <property type="entry name" value="Glyco_hydro_44"/>
    <property type="match status" value="1"/>
</dbReference>
<dbReference type="GO" id="GO:0008810">
    <property type="term" value="F:cellulase activity"/>
    <property type="evidence" value="ECO:0007669"/>
    <property type="project" value="UniProtKB-EC"/>
</dbReference>
<dbReference type="Gene3D" id="2.60.40.1180">
    <property type="entry name" value="Golgi alpha-mannosidase II"/>
    <property type="match status" value="1"/>
</dbReference>
<dbReference type="EMBL" id="KF424270">
    <property type="protein sequence ID" value="AGZ87466.1"/>
    <property type="molecule type" value="Genomic_DNA"/>
</dbReference>
<dbReference type="InterPro" id="IPR024745">
    <property type="entry name" value="GH44_cat"/>
</dbReference>
<sequence>MGLALDAAGSLYVANCGDYPCGNSNNITIFDAPATQTTATATATPTATTANVTPTPTTTTSTVTATPTATATRTPTPTATSTQVTPTTADISLSVDLSTNRHPISDAIYGIHYVEDEAFAAEIDLPVRRWGGNDTTRYNWKNSMFGNADWYFENEYKPTSADDFIAQNKRTGADSIITLPMSGWMTKDPGQPGNSATYPCSFDTRKYNYTPQALPNGLPSYDTADPKRSHCGSGVTRYENGRAVYFQGNDPTDTSFAIDSSWTSEWIAHLVQTFGAADKNGVRFYGLDNEPDLWHETHRDIFPIALTYDQIRQRAYDYAAVVKAADPAAQILGPVLMGWTYYWHSPRDGQQELWTTRPDRMSHGDVPLVPWYLQQMAEYEAQNGIRLLDYLDLHFYPQNGVDLRDAGDANLQALRLRSTRALWDPTYVDESWIADAGPDGGVVQLIPRMREWVTQNYPGTKLAITEYNWGALDHINGALTQADILGIFGREGLDLATLFDTPYGNGGNFSPQSPAAYAFRLFRNYNGAGAKFGDISVEAVSSDQEKLAVYAAERSSDNALTLLVINKSSSPLTADLSIINRPSSLSTMGQIYRYSAGAPNTIVTAADLSLAGDSTQTTFPASSITLIVVQSSPTDLPHRLYLSALNRH</sequence>
<keyword evidence="3" id="KW-0378">Hydrolase</keyword>
<proteinExistence type="predicted"/>
<keyword evidence="3" id="KW-0326">Glycosidase</keyword>
<feature type="domain" description="Glycoside hydrolase family 44 catalytic" evidence="2">
    <location>
        <begin position="148"/>
        <end position="398"/>
    </location>
</feature>
<dbReference type="InterPro" id="IPR013780">
    <property type="entry name" value="Glyco_hydro_b"/>
</dbReference>
<organism evidence="3">
    <name type="scientific">uncultured microorganism</name>
    <dbReference type="NCBI Taxonomy" id="358574"/>
    <lineage>
        <taxon>unclassified sequences</taxon>
        <taxon>environmental samples</taxon>
    </lineage>
</organism>
<dbReference type="SUPFAM" id="SSF51445">
    <property type="entry name" value="(Trans)glycosidases"/>
    <property type="match status" value="1"/>
</dbReference>
<name>U5YC86_9ZZZZ</name>
<protein>
    <submittedName>
        <fullName evidence="3">Endoglucanase MgCel44</fullName>
        <ecNumber evidence="3">3.2.1.4</ecNumber>
    </submittedName>
</protein>
<evidence type="ECO:0000313" key="3">
    <source>
        <dbReference type="EMBL" id="AGZ87466.1"/>
    </source>
</evidence>
<evidence type="ECO:0000259" key="2">
    <source>
        <dbReference type="Pfam" id="PF12891"/>
    </source>
</evidence>